<evidence type="ECO:0000256" key="1">
    <source>
        <dbReference type="SAM" id="MobiDB-lite"/>
    </source>
</evidence>
<dbReference type="EMBL" id="CP060731">
    <property type="protein sequence ID" value="QNN76256.1"/>
    <property type="molecule type" value="Genomic_DNA"/>
</dbReference>
<evidence type="ECO:0000313" key="4">
    <source>
        <dbReference type="Proteomes" id="UP000515838"/>
    </source>
</evidence>
<evidence type="ECO:0000256" key="2">
    <source>
        <dbReference type="SAM" id="SignalP"/>
    </source>
</evidence>
<feature type="chain" id="PRO_5028914402" description="Trypsin-like peptidase domain-containing protein" evidence="2">
    <location>
        <begin position="25"/>
        <end position="519"/>
    </location>
</feature>
<keyword evidence="2" id="KW-0732">Signal</keyword>
<dbReference type="RefSeq" id="WP_162109969.1">
    <property type="nucleotide sequence ID" value="NZ_CP060731.1"/>
</dbReference>
<protein>
    <recommendedName>
        <fullName evidence="5">Trypsin-like peptidase domain-containing protein</fullName>
    </recommendedName>
</protein>
<reference evidence="3 4" key="1">
    <citation type="submission" date="2020-08" db="EMBL/GenBank/DDBJ databases">
        <title>Streptomycin Non-resistant strain, P. mexicana.</title>
        <authorList>
            <person name="Ganesh-Kumar S."/>
            <person name="Zhe T."/>
            <person name="Yu Z."/>
            <person name="Min Y."/>
        </authorList>
    </citation>
    <scope>NUCLEOTIDE SEQUENCE [LARGE SCALE GENOMIC DNA]</scope>
    <source>
        <strain evidence="3 4">GTZY2</strain>
    </source>
</reference>
<feature type="region of interest" description="Disordered" evidence="1">
    <location>
        <begin position="477"/>
        <end position="519"/>
    </location>
</feature>
<dbReference type="Pfam" id="PF13365">
    <property type="entry name" value="Trypsin_2"/>
    <property type="match status" value="1"/>
</dbReference>
<dbReference type="GeneID" id="81471248"/>
<proteinExistence type="predicted"/>
<name>A0A7G9T831_PSEMX</name>
<evidence type="ECO:0008006" key="5">
    <source>
        <dbReference type="Google" id="ProtNLM"/>
    </source>
</evidence>
<dbReference type="PANTHER" id="PTHR36234:SF5">
    <property type="entry name" value="LYSYL ENDOPEPTIDASE"/>
    <property type="match status" value="1"/>
</dbReference>
<dbReference type="PANTHER" id="PTHR36234">
    <property type="entry name" value="LYSYL ENDOPEPTIDASE"/>
    <property type="match status" value="1"/>
</dbReference>
<dbReference type="OrthoDB" id="5619888at2"/>
<gene>
    <name evidence="3" type="ORF">IAE60_09730</name>
</gene>
<evidence type="ECO:0000313" key="3">
    <source>
        <dbReference type="EMBL" id="QNN76256.1"/>
    </source>
</evidence>
<dbReference type="SUPFAM" id="SSF50494">
    <property type="entry name" value="Trypsin-like serine proteases"/>
    <property type="match status" value="1"/>
</dbReference>
<sequence length="519" mass="55203">MMRSNTLRCLASLMLVATPFAASAAVTQVAGEPSRTPAQAAPAWKLAQFPARDITRQGYRELAIRRLAELENHNASQRIKATQIGVGRTLAHEGIERATPALRWVALKSGGAVARLQVGSPDAMGLRVGLRVDRLHPHVELRFAGSDEPARVVAKITAAEALALADEGGVYWTPATDGATQVIEVYRPAHVTVTQARLQAPQVSHLLANSRNDFKIVEKVGESAACNINAVCRVDQLGPAYVQAKNAVAHMVFVDGGKSYICTGTLLNDTTASTQVPYFYSAAHCIDSQTVANTLNTYWGYENTGCATSDARKTNPLTGGADILFVDTNVDALLLRLKNPAPAGATFAGWDASTLAPNADVIAIHHPSGDAKKYSRGQHVADTYAEQFTVGWLEGTTEGGSSGSGLFTRYADNSYRLRGGLYGGNASCANTGNIANTANRDHYSRLDLVFPQIKQWIAADPVRENSSQPLVRNAGATAGATVQTQGARVAATPDTPATSPARPAAPRRAAPLRTTQRER</sequence>
<organism evidence="3 4">
    <name type="scientific">Pseudoxanthomonas mexicana</name>
    <dbReference type="NCBI Taxonomy" id="128785"/>
    <lineage>
        <taxon>Bacteria</taxon>
        <taxon>Pseudomonadati</taxon>
        <taxon>Pseudomonadota</taxon>
        <taxon>Gammaproteobacteria</taxon>
        <taxon>Lysobacterales</taxon>
        <taxon>Lysobacteraceae</taxon>
        <taxon>Pseudoxanthomonas</taxon>
    </lineage>
</organism>
<feature type="signal peptide" evidence="2">
    <location>
        <begin position="1"/>
        <end position="24"/>
    </location>
</feature>
<accession>A0A7G9T831</accession>
<dbReference type="InterPro" id="IPR043504">
    <property type="entry name" value="Peptidase_S1_PA_chymotrypsin"/>
</dbReference>
<dbReference type="Proteomes" id="UP000515838">
    <property type="component" value="Chromosome"/>
</dbReference>
<dbReference type="Gene3D" id="2.40.10.10">
    <property type="entry name" value="Trypsin-like serine proteases"/>
    <property type="match status" value="2"/>
</dbReference>
<dbReference type="InterPro" id="IPR009003">
    <property type="entry name" value="Peptidase_S1_PA"/>
</dbReference>
<dbReference type="AlphaFoldDB" id="A0A7G9T831"/>